<accession>A0A077FD38</accession>
<dbReference type="eggNOG" id="COG0457">
    <property type="taxonomic scope" value="Bacteria"/>
</dbReference>
<dbReference type="RefSeq" id="WP_038610929.1">
    <property type="nucleotide sequence ID" value="NZ_CP009048.1"/>
</dbReference>
<dbReference type="KEGG" id="palk:PSAKL28_25660"/>
<dbReference type="OrthoDB" id="6353325at2"/>
<dbReference type="EMBL" id="CP009048">
    <property type="protein sequence ID" value="AIL61764.1"/>
    <property type="molecule type" value="Genomic_DNA"/>
</dbReference>
<organism evidence="1 2">
    <name type="scientific">Pseudomonas alkylphenolica</name>
    <dbReference type="NCBI Taxonomy" id="237609"/>
    <lineage>
        <taxon>Bacteria</taxon>
        <taxon>Pseudomonadati</taxon>
        <taxon>Pseudomonadota</taxon>
        <taxon>Gammaproteobacteria</taxon>
        <taxon>Pseudomonadales</taxon>
        <taxon>Pseudomonadaceae</taxon>
        <taxon>Pseudomonas</taxon>
    </lineage>
</organism>
<sequence>MNTHEWQPCSIDTGDLNLAGDALQQQWDTLHLGTPEAFSQNIAVQDSWRHYHLGEFAQACEKGLAAGGAGVVPAAFAATIYAQYLEQDDKRRASLFKQVMKLCEEAEDAGVVSANLHYIHAVAMGRYSQSISIIEALAQGFGGRMKEQLQKCLKLAPKHPEGHATFAGWHAGISDQAGALMGRMLYGATQDEAHKHYELGVAHAPQAVVPRIEFARGLEVMYGEKEADVRVHLNHALQLTAVDAMQRLDQQAAREHLARLPA</sequence>
<name>A0A077FD38_9PSED</name>
<dbReference type="Proteomes" id="UP000028931">
    <property type="component" value="Chromosome"/>
</dbReference>
<evidence type="ECO:0000313" key="2">
    <source>
        <dbReference type="Proteomes" id="UP000028931"/>
    </source>
</evidence>
<proteinExistence type="predicted"/>
<dbReference type="AlphaFoldDB" id="A0A077FD38"/>
<gene>
    <name evidence="1" type="ORF">PSAKL28_25660</name>
</gene>
<dbReference type="HOGENOM" id="CLU_056126_0_0_6"/>
<reference evidence="1 2" key="1">
    <citation type="submission" date="2014-07" db="EMBL/GenBank/DDBJ databases">
        <authorList>
            <person name="Lee K."/>
            <person name="Lim J.Y."/>
            <person name="Hwang I."/>
        </authorList>
    </citation>
    <scope>NUCLEOTIDE SEQUENCE [LARGE SCALE GENOMIC DNA]</scope>
    <source>
        <strain evidence="1 2">KL28</strain>
    </source>
</reference>
<protein>
    <submittedName>
        <fullName evidence="1">TPR repeat protein</fullName>
    </submittedName>
</protein>
<evidence type="ECO:0000313" key="1">
    <source>
        <dbReference type="EMBL" id="AIL61764.1"/>
    </source>
</evidence>